<sequence>MAPKPNLAPDFSSIDGRVRIFLVRSSFVVGGEKVVVWREKYSLSEDVAIRIPGPIDRVSYFEIDKIPVYKGFFESSFRNRVPSLVAKDLVIGVAEVLCHYSVSPLNSGEGRYYLHPCSKIPLVQEIPIEERKRDPVFEGCWNEKFVFMHLPGFYPVWQAAGGS</sequence>
<dbReference type="AlphaFoldDB" id="A0ABC8KX01"/>
<organism evidence="1 2">
    <name type="scientific">Eruca vesicaria subsp. sativa</name>
    <name type="common">Garden rocket</name>
    <name type="synonym">Eruca sativa</name>
    <dbReference type="NCBI Taxonomy" id="29727"/>
    <lineage>
        <taxon>Eukaryota</taxon>
        <taxon>Viridiplantae</taxon>
        <taxon>Streptophyta</taxon>
        <taxon>Embryophyta</taxon>
        <taxon>Tracheophyta</taxon>
        <taxon>Spermatophyta</taxon>
        <taxon>Magnoliopsida</taxon>
        <taxon>eudicotyledons</taxon>
        <taxon>Gunneridae</taxon>
        <taxon>Pentapetalae</taxon>
        <taxon>rosids</taxon>
        <taxon>malvids</taxon>
        <taxon>Brassicales</taxon>
        <taxon>Brassicaceae</taxon>
        <taxon>Brassiceae</taxon>
        <taxon>Eruca</taxon>
    </lineage>
</organism>
<name>A0ABC8KX01_ERUVS</name>
<evidence type="ECO:0000313" key="1">
    <source>
        <dbReference type="EMBL" id="CAH8363772.1"/>
    </source>
</evidence>
<protein>
    <submittedName>
        <fullName evidence="1">Uncharacterized protein</fullName>
    </submittedName>
</protein>
<evidence type="ECO:0000313" key="2">
    <source>
        <dbReference type="Proteomes" id="UP001642260"/>
    </source>
</evidence>
<comment type="caution">
    <text evidence="1">The sequence shown here is derived from an EMBL/GenBank/DDBJ whole genome shotgun (WGS) entry which is preliminary data.</text>
</comment>
<dbReference type="EMBL" id="CAKOAT010374042">
    <property type="protein sequence ID" value="CAH8363772.1"/>
    <property type="molecule type" value="Genomic_DNA"/>
</dbReference>
<dbReference type="Proteomes" id="UP001642260">
    <property type="component" value="Unassembled WGS sequence"/>
</dbReference>
<keyword evidence="2" id="KW-1185">Reference proteome</keyword>
<gene>
    <name evidence="1" type="ORF">ERUC_LOCUS29528</name>
</gene>
<reference evidence="1 2" key="1">
    <citation type="submission" date="2022-03" db="EMBL/GenBank/DDBJ databases">
        <authorList>
            <person name="Macdonald S."/>
            <person name="Ahmed S."/>
            <person name="Newling K."/>
        </authorList>
    </citation>
    <scope>NUCLEOTIDE SEQUENCE [LARGE SCALE GENOMIC DNA]</scope>
</reference>
<proteinExistence type="predicted"/>
<accession>A0ABC8KX01</accession>